<feature type="transmembrane region" description="Helical" evidence="10">
    <location>
        <begin position="867"/>
        <end position="884"/>
    </location>
</feature>
<feature type="transmembrane region" description="Helical" evidence="10">
    <location>
        <begin position="694"/>
        <end position="715"/>
    </location>
</feature>
<name>A0AAD9QKN9_ACRCE</name>
<dbReference type="Gene3D" id="3.40.50.1820">
    <property type="entry name" value="alpha/beta hydrolase"/>
    <property type="match status" value="1"/>
</dbReference>
<feature type="transmembrane region" description="Helical" evidence="10">
    <location>
        <begin position="606"/>
        <end position="625"/>
    </location>
</feature>
<evidence type="ECO:0000256" key="6">
    <source>
        <dbReference type="ARBA" id="ARBA00022824"/>
    </source>
</evidence>
<dbReference type="Pfam" id="PF07819">
    <property type="entry name" value="PGAP1"/>
    <property type="match status" value="1"/>
</dbReference>
<evidence type="ECO:0000256" key="4">
    <source>
        <dbReference type="ARBA" id="ARBA00022692"/>
    </source>
</evidence>
<evidence type="ECO:0000313" key="12">
    <source>
        <dbReference type="EMBL" id="KAK2562701.1"/>
    </source>
</evidence>
<evidence type="ECO:0000313" key="13">
    <source>
        <dbReference type="Proteomes" id="UP001249851"/>
    </source>
</evidence>
<feature type="transmembrane region" description="Helical" evidence="10">
    <location>
        <begin position="748"/>
        <end position="776"/>
    </location>
</feature>
<feature type="domain" description="GPI inositol-deacylase PGAP1-like alpha/beta" evidence="11">
    <location>
        <begin position="86"/>
        <end position="311"/>
    </location>
</feature>
<organism evidence="12 13">
    <name type="scientific">Acropora cervicornis</name>
    <name type="common">Staghorn coral</name>
    <dbReference type="NCBI Taxonomy" id="6130"/>
    <lineage>
        <taxon>Eukaryota</taxon>
        <taxon>Metazoa</taxon>
        <taxon>Cnidaria</taxon>
        <taxon>Anthozoa</taxon>
        <taxon>Hexacorallia</taxon>
        <taxon>Scleractinia</taxon>
        <taxon>Astrocoeniina</taxon>
        <taxon>Acroporidae</taxon>
        <taxon>Acropora</taxon>
    </lineage>
</organism>
<reference evidence="12" key="2">
    <citation type="journal article" date="2023" name="Science">
        <title>Genomic signatures of disease resistance in endangered staghorn corals.</title>
        <authorList>
            <person name="Vollmer S.V."/>
            <person name="Selwyn J.D."/>
            <person name="Despard B.A."/>
            <person name="Roesel C.L."/>
        </authorList>
    </citation>
    <scope>NUCLEOTIDE SEQUENCE</scope>
    <source>
        <strain evidence="12">K2</strain>
    </source>
</reference>
<evidence type="ECO:0000256" key="8">
    <source>
        <dbReference type="ARBA" id="ARBA00022989"/>
    </source>
</evidence>
<keyword evidence="8 10" id="KW-1133">Transmembrane helix</keyword>
<accession>A0AAD9QKN9</accession>
<dbReference type="InterPro" id="IPR039529">
    <property type="entry name" value="PGAP1/BST1"/>
</dbReference>
<evidence type="ECO:0000256" key="7">
    <source>
        <dbReference type="ARBA" id="ARBA00022927"/>
    </source>
</evidence>
<reference evidence="12" key="1">
    <citation type="journal article" date="2023" name="G3 (Bethesda)">
        <title>Whole genome assembly and annotation of the endangered Caribbean coral Acropora cervicornis.</title>
        <authorList>
            <person name="Selwyn J.D."/>
            <person name="Vollmer S.V."/>
        </authorList>
    </citation>
    <scope>NUCLEOTIDE SEQUENCE</scope>
    <source>
        <strain evidence="12">K2</strain>
    </source>
</reference>
<feature type="transmembrane region" description="Helical" evidence="10">
    <location>
        <begin position="652"/>
        <end position="674"/>
    </location>
</feature>
<evidence type="ECO:0000256" key="1">
    <source>
        <dbReference type="ARBA" id="ARBA00004477"/>
    </source>
</evidence>
<dbReference type="Pfam" id="PF24660">
    <property type="entry name" value="PGAP1_3rd"/>
    <property type="match status" value="1"/>
</dbReference>
<dbReference type="GO" id="GO:0006505">
    <property type="term" value="P:GPI anchor metabolic process"/>
    <property type="evidence" value="ECO:0007669"/>
    <property type="project" value="TreeGrafter"/>
</dbReference>
<keyword evidence="13" id="KW-1185">Reference proteome</keyword>
<keyword evidence="6 10" id="KW-0256">Endoplasmic reticulum</keyword>
<proteinExistence type="inferred from homology"/>
<comment type="function">
    <text evidence="10">Involved in inositol deacylation of GPI-anchored proteins which plays important roles in the quality control and ER-associated degradation of GPI-anchored proteins.</text>
</comment>
<protein>
    <recommendedName>
        <fullName evidence="10">GPI inositol-deacylase</fullName>
        <ecNumber evidence="10">3.1.-.-</ecNumber>
    </recommendedName>
</protein>
<dbReference type="EC" id="3.1.-.-" evidence="10"/>
<dbReference type="InterPro" id="IPR029058">
    <property type="entry name" value="AB_hydrolase_fold"/>
</dbReference>
<sequence length="918" mass="104826">MVAYISRTQHLVLITWLAFFAAFALVGFRDFLTNVEENRCDMTWMYEWPRYIRVPLWKGTVKRFPKYALYLYAEGEYADKSRDLSVSGIPVLFIPGNAGSYKQVRSLASVALRKAENLRSRIHFNYFTADLDEAFSGLFGGILAEQTEFIKLCVTRILWLYKNVANPPSSVVVIGHSMGGLIARGLFTVPKFDPSLVHTILTFGTPHHHPVMDLDPRMMEYYERVNNFWRKRGLTNQSKSALMNVNVVSVGGGMRDLLVRSSLASMNQLAESSNTVSVVTTAIPRVWLSVDHLCLCWCRQLVLVTNRALFDLIDTKNKQIMEDKEERMKILSHYFIKNSGLSRVKLVTGNNGKHLDGLAKDFNPVVLHKRLWRFKGRSATVGEQKVFAFPIDEWSSTHDSLIILADIDSDDWLYGCHSQACNTVTDLSSLPELLPWNRSVIKYVKLDLKYFAGMSFFAICVPSSANNIILWSEYYSSRSSLHEVELPGFLSKETVVLDITSDSLFFNLSFKSCVKNWNVYVFNIKSIDCGFHKSSLTGRIHVPWFNEDVYSFSNNGSIQLVLKLNHPKPKENKGKIQLHLWRDPKCSHRVTVQYDFYQTLGQIFRYYSIQLVCWTFCIVMLVFTWQLSSMASEQKCGSFFSLVANISRSLRVLLVVLQSHFFISQFVLAYLVFIGADGQQNWLPNIDDLKTFTWLLPLILIISTAVIIVILLFVWLGMFVRFTSFLLTCFTAFSHVQFGFGMKDVICGVVVLATSILLCGTLSLILIFILCLWRTLKYMVALQAYKNQPTQQKSKSLLILLESLGNINLTLCVLLMLLISVNLPALAVWTKNIDFSFRLSSDHTSWLSIIIGLNILTFDPQVTIPHFLVYFCFLLSIAVTQSPIVPLYAIPYVICLLFTVLNVFQFIGRLKTKRHKEE</sequence>
<feature type="transmembrane region" description="Helical" evidence="10">
    <location>
        <begin position="722"/>
        <end position="742"/>
    </location>
</feature>
<gene>
    <name evidence="12" type="ORF">P5673_014407</name>
</gene>
<keyword evidence="4 10" id="KW-0812">Transmembrane</keyword>
<dbReference type="GO" id="GO:0050185">
    <property type="term" value="F:phosphatidylinositol deacylase activity"/>
    <property type="evidence" value="ECO:0007669"/>
    <property type="project" value="TreeGrafter"/>
</dbReference>
<dbReference type="GO" id="GO:0006888">
    <property type="term" value="P:endoplasmic reticulum to Golgi vesicle-mediated transport"/>
    <property type="evidence" value="ECO:0007669"/>
    <property type="project" value="TreeGrafter"/>
</dbReference>
<keyword evidence="3 10" id="KW-0813">Transport</keyword>
<keyword evidence="5 10" id="KW-0378">Hydrolase</keyword>
<dbReference type="GO" id="GO:0015031">
    <property type="term" value="P:protein transport"/>
    <property type="evidence" value="ECO:0007669"/>
    <property type="project" value="UniProtKB-KW"/>
</dbReference>
<evidence type="ECO:0000256" key="3">
    <source>
        <dbReference type="ARBA" id="ARBA00022448"/>
    </source>
</evidence>
<dbReference type="PANTHER" id="PTHR15495:SF7">
    <property type="entry name" value="GPI INOSITOL-DEACYLASE"/>
    <property type="match status" value="1"/>
</dbReference>
<comment type="subcellular location">
    <subcellularLocation>
        <location evidence="1">Endoplasmic reticulum membrane</location>
        <topology evidence="1">Multi-pass membrane protein</topology>
    </subcellularLocation>
</comment>
<keyword evidence="7 10" id="KW-0653">Protein transport</keyword>
<dbReference type="SUPFAM" id="SSF53474">
    <property type="entry name" value="alpha/beta-Hydrolases"/>
    <property type="match status" value="1"/>
</dbReference>
<comment type="caution">
    <text evidence="12">The sequence shown here is derived from an EMBL/GenBank/DDBJ whole genome shotgun (WGS) entry which is preliminary data.</text>
</comment>
<feature type="transmembrane region" description="Helical" evidence="10">
    <location>
        <begin position="12"/>
        <end position="32"/>
    </location>
</feature>
<keyword evidence="9 10" id="KW-0472">Membrane</keyword>
<evidence type="ECO:0000256" key="9">
    <source>
        <dbReference type="ARBA" id="ARBA00023136"/>
    </source>
</evidence>
<dbReference type="PANTHER" id="PTHR15495">
    <property type="entry name" value="NEGATIVE REGULATOR OF VESICLE FORMATION-RELATED"/>
    <property type="match status" value="1"/>
</dbReference>
<feature type="transmembrane region" description="Helical" evidence="10">
    <location>
        <begin position="843"/>
        <end position="860"/>
    </location>
</feature>
<dbReference type="Proteomes" id="UP001249851">
    <property type="component" value="Unassembled WGS sequence"/>
</dbReference>
<feature type="transmembrane region" description="Helical" evidence="10">
    <location>
        <begin position="890"/>
        <end position="908"/>
    </location>
</feature>
<evidence type="ECO:0000256" key="10">
    <source>
        <dbReference type="RuleBase" id="RU365011"/>
    </source>
</evidence>
<feature type="transmembrane region" description="Helical" evidence="10">
    <location>
        <begin position="797"/>
        <end position="823"/>
    </location>
</feature>
<evidence type="ECO:0000259" key="11">
    <source>
        <dbReference type="Pfam" id="PF07819"/>
    </source>
</evidence>
<dbReference type="EMBL" id="JARQWQ010000028">
    <property type="protein sequence ID" value="KAK2562701.1"/>
    <property type="molecule type" value="Genomic_DNA"/>
</dbReference>
<dbReference type="AlphaFoldDB" id="A0AAD9QKN9"/>
<evidence type="ECO:0000256" key="5">
    <source>
        <dbReference type="ARBA" id="ARBA00022801"/>
    </source>
</evidence>
<evidence type="ECO:0000256" key="2">
    <source>
        <dbReference type="ARBA" id="ARBA00006931"/>
    </source>
</evidence>
<dbReference type="InterPro" id="IPR012908">
    <property type="entry name" value="PGAP1-ab_dom-like"/>
</dbReference>
<comment type="similarity">
    <text evidence="2 10">Belongs to the GPI inositol-deacylase family.</text>
</comment>
<dbReference type="GO" id="GO:0005789">
    <property type="term" value="C:endoplasmic reticulum membrane"/>
    <property type="evidence" value="ECO:0007669"/>
    <property type="project" value="UniProtKB-SubCell"/>
</dbReference>